<dbReference type="PANTHER" id="PTHR42788">
    <property type="entry name" value="TAURINE IMPORT ATP-BINDING PROTEIN-RELATED"/>
    <property type="match status" value="1"/>
</dbReference>
<evidence type="ECO:0000256" key="2">
    <source>
        <dbReference type="ARBA" id="ARBA00022741"/>
    </source>
</evidence>
<keyword evidence="3 5" id="KW-0067">ATP-binding</keyword>
<reference evidence="5" key="1">
    <citation type="journal article" date="2020" name="mSystems">
        <title>Genome- and Community-Level Interaction Insights into Carbon Utilization and Element Cycling Functions of Hydrothermarchaeota in Hydrothermal Sediment.</title>
        <authorList>
            <person name="Zhou Z."/>
            <person name="Liu Y."/>
            <person name="Xu W."/>
            <person name="Pan J."/>
            <person name="Luo Z.H."/>
            <person name="Li M."/>
        </authorList>
    </citation>
    <scope>NUCLEOTIDE SEQUENCE [LARGE SCALE GENOMIC DNA]</scope>
    <source>
        <strain evidence="5">SpSt-300</strain>
    </source>
</reference>
<keyword evidence="2" id="KW-0547">Nucleotide-binding</keyword>
<evidence type="ECO:0000256" key="1">
    <source>
        <dbReference type="ARBA" id="ARBA00022448"/>
    </source>
</evidence>
<dbReference type="SUPFAM" id="SSF52540">
    <property type="entry name" value="P-loop containing nucleoside triphosphate hydrolases"/>
    <property type="match status" value="1"/>
</dbReference>
<dbReference type="InterPro" id="IPR003593">
    <property type="entry name" value="AAA+_ATPase"/>
</dbReference>
<dbReference type="InterPro" id="IPR050166">
    <property type="entry name" value="ABC_transporter_ATP-bind"/>
</dbReference>
<proteinExistence type="predicted"/>
<evidence type="ECO:0000259" key="4">
    <source>
        <dbReference type="PROSITE" id="PS50893"/>
    </source>
</evidence>
<dbReference type="Pfam" id="PF00005">
    <property type="entry name" value="ABC_tran"/>
    <property type="match status" value="1"/>
</dbReference>
<dbReference type="EMBL" id="DSMU01000080">
    <property type="protein sequence ID" value="HEL65289.1"/>
    <property type="molecule type" value="Genomic_DNA"/>
</dbReference>
<evidence type="ECO:0000256" key="3">
    <source>
        <dbReference type="ARBA" id="ARBA00022840"/>
    </source>
</evidence>
<dbReference type="PROSITE" id="PS00211">
    <property type="entry name" value="ABC_TRANSPORTER_1"/>
    <property type="match status" value="1"/>
</dbReference>
<sequence length="262" mass="28633">MGGSSGQKKGASVIVDNLSFVYANDGKKVEALREVSFSVEGGIYAVIGPSGCGKSTLLYILAGLLAPVRGEVLINGERPVPGRRATSLILQDYGLLPWKTVWDNAVLGLVIRRLPSREILSRGEKVLREMGLWELRKHYPAELSGGQRQRVAIARSLATEPDLLLMDEPFSSLDALTRESFQEILREVAESRGLTVVLVTHDIEEAAYLGRRVIVFTPRPGCVSGVYENPLAGSPGYRKTPEFYRFCTELRSALEGERSGAG</sequence>
<dbReference type="PROSITE" id="PS50893">
    <property type="entry name" value="ABC_TRANSPORTER_2"/>
    <property type="match status" value="1"/>
</dbReference>
<dbReference type="Gene3D" id="3.40.50.300">
    <property type="entry name" value="P-loop containing nucleotide triphosphate hydrolases"/>
    <property type="match status" value="1"/>
</dbReference>
<feature type="domain" description="ABC transporter" evidence="4">
    <location>
        <begin position="13"/>
        <end position="243"/>
    </location>
</feature>
<evidence type="ECO:0000313" key="5">
    <source>
        <dbReference type="EMBL" id="HEL65289.1"/>
    </source>
</evidence>
<accession>A0A7C2E1Y3</accession>
<gene>
    <name evidence="5" type="ORF">ENQ34_01220</name>
</gene>
<dbReference type="GO" id="GO:0005524">
    <property type="term" value="F:ATP binding"/>
    <property type="evidence" value="ECO:0007669"/>
    <property type="project" value="UniProtKB-KW"/>
</dbReference>
<dbReference type="AlphaFoldDB" id="A0A7C2E1Y3"/>
<protein>
    <submittedName>
        <fullName evidence="5">ABC transporter ATP-binding protein</fullName>
    </submittedName>
</protein>
<dbReference type="InterPro" id="IPR003439">
    <property type="entry name" value="ABC_transporter-like_ATP-bd"/>
</dbReference>
<keyword evidence="1" id="KW-0813">Transport</keyword>
<dbReference type="InterPro" id="IPR017871">
    <property type="entry name" value="ABC_transporter-like_CS"/>
</dbReference>
<dbReference type="GO" id="GO:0016887">
    <property type="term" value="F:ATP hydrolysis activity"/>
    <property type="evidence" value="ECO:0007669"/>
    <property type="project" value="InterPro"/>
</dbReference>
<dbReference type="PANTHER" id="PTHR42788:SF13">
    <property type="entry name" value="ALIPHATIC SULFONATES IMPORT ATP-BINDING PROTEIN SSUB"/>
    <property type="match status" value="1"/>
</dbReference>
<comment type="caution">
    <text evidence="5">The sequence shown here is derived from an EMBL/GenBank/DDBJ whole genome shotgun (WGS) entry which is preliminary data.</text>
</comment>
<dbReference type="CDD" id="cd03293">
    <property type="entry name" value="ABC_NrtD_SsuB_transporters"/>
    <property type="match status" value="1"/>
</dbReference>
<name>A0A7C2E1Y3_9THEO</name>
<organism evidence="5">
    <name type="scientific">Ammonifex degensii</name>
    <dbReference type="NCBI Taxonomy" id="42838"/>
    <lineage>
        <taxon>Bacteria</taxon>
        <taxon>Bacillati</taxon>
        <taxon>Bacillota</taxon>
        <taxon>Clostridia</taxon>
        <taxon>Thermoanaerobacterales</taxon>
        <taxon>Thermoanaerobacteraceae</taxon>
        <taxon>Ammonifex</taxon>
    </lineage>
</organism>
<dbReference type="InterPro" id="IPR027417">
    <property type="entry name" value="P-loop_NTPase"/>
</dbReference>
<dbReference type="SMART" id="SM00382">
    <property type="entry name" value="AAA"/>
    <property type="match status" value="1"/>
</dbReference>